<name>Q9S892_SOYBN</name>
<protein>
    <submittedName>
        <fullName>Phospholipase D</fullName>
        <ecNumber>3.1.4.4</ecNumber>
    </submittedName>
</protein>
<dbReference type="EC" id="3.1.4.4"/>
<accession>Q9S892</accession>
<sequence length="18" mass="1968">KNFEETVGIGKGVDKLYA</sequence>
<organism>
    <name type="scientific">Glycine max</name>
    <name type="common">Soybean</name>
    <name type="synonym">Glycine hispida</name>
    <dbReference type="NCBI Taxonomy" id="3847"/>
    <lineage>
        <taxon>Eukaryota</taxon>
        <taxon>Viridiplantae</taxon>
        <taxon>Streptophyta</taxon>
        <taxon>Embryophyta</taxon>
        <taxon>Tracheophyta</taxon>
        <taxon>Spermatophyta</taxon>
        <taxon>Magnoliopsida</taxon>
        <taxon>eudicotyledons</taxon>
        <taxon>Gunneridae</taxon>
        <taxon>Pentapetalae</taxon>
        <taxon>rosids</taxon>
        <taxon>fabids</taxon>
        <taxon>Fabales</taxon>
        <taxon>Fabaceae</taxon>
        <taxon>Papilionoideae</taxon>
        <taxon>50 kb inversion clade</taxon>
        <taxon>NPAAA clade</taxon>
        <taxon>indigoferoid/millettioid clade</taxon>
        <taxon>Phaseoleae</taxon>
        <taxon>Glycine</taxon>
        <taxon>Glycine subgen. Soja</taxon>
    </lineage>
</organism>
<reference key="1">
    <citation type="journal article" date="1995" name="Plant Cell Physiol.">
        <title>Phospholipase D from soybean (Glycine max L.) suspension-cultured cells: purification, structural and enzymatic properties.</title>
        <authorList>
            <person name="Abousalham A."/>
            <person name="Teissere M."/>
            <person name="Gardies A.M."/>
            <person name="Verger R."/>
            <person name="Noat G."/>
        </authorList>
    </citation>
    <scope>PROTEIN SEQUENCE</scope>
</reference>
<proteinExistence type="evidence at protein level"/>
<keyword id="KW-0903">Direct protein sequencing</keyword>
<dbReference type="AlphaFoldDB" id="Q9S892"/>
<dbReference type="GO" id="GO:0004630">
    <property type="term" value="F:phospholipase D activity"/>
    <property type="evidence" value="ECO:0007669"/>
    <property type="project" value="UniProtKB-EC"/>
</dbReference>